<name>A0A8K0H423_9ROSA</name>
<reference evidence="1" key="1">
    <citation type="submission" date="2020-03" db="EMBL/GenBank/DDBJ databases">
        <title>A high-quality chromosome-level genome assembly of a woody plant with both climbing and erect habits, Rhamnella rubrinervis.</title>
        <authorList>
            <person name="Lu Z."/>
            <person name="Yang Y."/>
            <person name="Zhu X."/>
            <person name="Sun Y."/>
        </authorList>
    </citation>
    <scope>NUCLEOTIDE SEQUENCE</scope>
    <source>
        <strain evidence="1">BYM</strain>
        <tissue evidence="1">Leaf</tissue>
    </source>
</reference>
<organism evidence="1 2">
    <name type="scientific">Rhamnella rubrinervis</name>
    <dbReference type="NCBI Taxonomy" id="2594499"/>
    <lineage>
        <taxon>Eukaryota</taxon>
        <taxon>Viridiplantae</taxon>
        <taxon>Streptophyta</taxon>
        <taxon>Embryophyta</taxon>
        <taxon>Tracheophyta</taxon>
        <taxon>Spermatophyta</taxon>
        <taxon>Magnoliopsida</taxon>
        <taxon>eudicotyledons</taxon>
        <taxon>Gunneridae</taxon>
        <taxon>Pentapetalae</taxon>
        <taxon>rosids</taxon>
        <taxon>fabids</taxon>
        <taxon>Rosales</taxon>
        <taxon>Rhamnaceae</taxon>
        <taxon>rhamnoid group</taxon>
        <taxon>Rhamneae</taxon>
        <taxon>Rhamnella</taxon>
    </lineage>
</organism>
<gene>
    <name evidence="1" type="ORF">FNV43_RR10602</name>
</gene>
<evidence type="ECO:0000313" key="2">
    <source>
        <dbReference type="Proteomes" id="UP000796880"/>
    </source>
</evidence>
<dbReference type="Proteomes" id="UP000796880">
    <property type="component" value="Unassembled WGS sequence"/>
</dbReference>
<dbReference type="EMBL" id="VOIH02000005">
    <property type="protein sequence ID" value="KAF3445426.1"/>
    <property type="molecule type" value="Genomic_DNA"/>
</dbReference>
<accession>A0A8K0H423</accession>
<dbReference type="AlphaFoldDB" id="A0A8K0H423"/>
<sequence length="130" mass="14944">MFKRTWSMMPKQSDIDARSWEVKWSQFGSKMTFFISRGNTVTCQKGSIAKHATTPGYDIRATTYDSHQSCKLPNHSKVVKNGTKHAGLVRHYPRKTAKKMDQWADTRQNHVGDLVFKGKPTRTTSTYDME</sequence>
<comment type="caution">
    <text evidence="1">The sequence shown here is derived from an EMBL/GenBank/DDBJ whole genome shotgun (WGS) entry which is preliminary data.</text>
</comment>
<proteinExistence type="predicted"/>
<keyword evidence="2" id="KW-1185">Reference proteome</keyword>
<protein>
    <submittedName>
        <fullName evidence="1">Uncharacterized protein</fullName>
    </submittedName>
</protein>
<evidence type="ECO:0000313" key="1">
    <source>
        <dbReference type="EMBL" id="KAF3445426.1"/>
    </source>
</evidence>